<dbReference type="AlphaFoldDB" id="A0A803QFL2"/>
<dbReference type="EMBL" id="UZAU01000718">
    <property type="status" value="NOT_ANNOTATED_CDS"/>
    <property type="molecule type" value="Genomic_DNA"/>
</dbReference>
<sequence length="86" mass="9599">MAGGNFMHRVVSYLVNEVLVNSLANRLNSLTTWMLLEDDLPIAFKHHQVICCSFKSRGLSERRCSNRVVAIPAEAVVIGESPLEDE</sequence>
<proteinExistence type="predicted"/>
<reference evidence="1" key="2">
    <citation type="submission" date="2021-03" db="UniProtKB">
        <authorList>
            <consortium name="EnsemblPlants"/>
        </authorList>
    </citation>
    <scope>IDENTIFICATION</scope>
</reference>
<reference evidence="1" key="1">
    <citation type="submission" date="2018-11" db="EMBL/GenBank/DDBJ databases">
        <authorList>
            <person name="Grassa J C."/>
        </authorList>
    </citation>
    <scope>NUCLEOTIDE SEQUENCE [LARGE SCALE GENOMIC DNA]</scope>
</reference>
<dbReference type="EnsemblPlants" id="evm.model.09.268">
    <property type="protein sequence ID" value="cds.evm.model.09.268"/>
    <property type="gene ID" value="evm.TU.09.268"/>
</dbReference>
<dbReference type="Gramene" id="evm.model.09.268">
    <property type="protein sequence ID" value="cds.evm.model.09.268"/>
    <property type="gene ID" value="evm.TU.09.268"/>
</dbReference>
<evidence type="ECO:0000313" key="2">
    <source>
        <dbReference type="Proteomes" id="UP000596661"/>
    </source>
</evidence>
<name>A0A803QFL2_CANSA</name>
<protein>
    <submittedName>
        <fullName evidence="1">Uncharacterized protein</fullName>
    </submittedName>
</protein>
<dbReference type="Proteomes" id="UP000596661">
    <property type="component" value="Chromosome 9"/>
</dbReference>
<keyword evidence="2" id="KW-1185">Reference proteome</keyword>
<organism evidence="1 2">
    <name type="scientific">Cannabis sativa</name>
    <name type="common">Hemp</name>
    <name type="synonym">Marijuana</name>
    <dbReference type="NCBI Taxonomy" id="3483"/>
    <lineage>
        <taxon>Eukaryota</taxon>
        <taxon>Viridiplantae</taxon>
        <taxon>Streptophyta</taxon>
        <taxon>Embryophyta</taxon>
        <taxon>Tracheophyta</taxon>
        <taxon>Spermatophyta</taxon>
        <taxon>Magnoliopsida</taxon>
        <taxon>eudicotyledons</taxon>
        <taxon>Gunneridae</taxon>
        <taxon>Pentapetalae</taxon>
        <taxon>rosids</taxon>
        <taxon>fabids</taxon>
        <taxon>Rosales</taxon>
        <taxon>Cannabaceae</taxon>
        <taxon>Cannabis</taxon>
    </lineage>
</organism>
<accession>A0A803QFL2</accession>
<evidence type="ECO:0000313" key="1">
    <source>
        <dbReference type="EnsemblPlants" id="cds.evm.model.09.268"/>
    </source>
</evidence>